<dbReference type="CDD" id="cd00229">
    <property type="entry name" value="SGNH_hydrolase"/>
    <property type="match status" value="1"/>
</dbReference>
<dbReference type="InterPro" id="IPR001375">
    <property type="entry name" value="Peptidase_S9_cat"/>
</dbReference>
<keyword evidence="3" id="KW-0378">Hydrolase</keyword>
<dbReference type="Pfam" id="PF00326">
    <property type="entry name" value="Peptidase_S9"/>
    <property type="match status" value="1"/>
</dbReference>
<dbReference type="Pfam" id="PF13472">
    <property type="entry name" value="Lipase_GDSL_2"/>
    <property type="match status" value="1"/>
</dbReference>
<name>A0A2Z4GAP7_9BACT</name>
<dbReference type="KEGG" id="als:DJ013_09225"/>
<dbReference type="GO" id="GO:0016788">
    <property type="term" value="F:hydrolase activity, acting on ester bonds"/>
    <property type="evidence" value="ECO:0007669"/>
    <property type="project" value="UniProtKB-ARBA"/>
</dbReference>
<protein>
    <submittedName>
        <fullName evidence="3">SGNH/GDSL hydrolase family protein</fullName>
    </submittedName>
</protein>
<feature type="domain" description="Peptidase S9 prolyl oligopeptidase catalytic" evidence="1">
    <location>
        <begin position="91"/>
        <end position="217"/>
    </location>
</feature>
<dbReference type="RefSeq" id="WP_111371524.1">
    <property type="nucleotide sequence ID" value="NZ_CP029480.1"/>
</dbReference>
<dbReference type="GO" id="GO:0006508">
    <property type="term" value="P:proteolysis"/>
    <property type="evidence" value="ECO:0007669"/>
    <property type="project" value="InterPro"/>
</dbReference>
<dbReference type="EMBL" id="CP029480">
    <property type="protein sequence ID" value="AWV98342.1"/>
    <property type="molecule type" value="Genomic_DNA"/>
</dbReference>
<dbReference type="InterPro" id="IPR013830">
    <property type="entry name" value="SGNH_hydro"/>
</dbReference>
<reference evidence="3 4" key="1">
    <citation type="submission" date="2018-05" db="EMBL/GenBank/DDBJ databases">
        <title>Complete genome sequence of Arcticibacterium luteifluviistationis SM1504T, a cytophagaceae bacterium isolated from Arctic surface seawater.</title>
        <authorList>
            <person name="Li Y."/>
            <person name="Qin Q.-L."/>
        </authorList>
    </citation>
    <scope>NUCLEOTIDE SEQUENCE [LARGE SCALE GENOMIC DNA]</scope>
    <source>
        <strain evidence="3 4">SM1504</strain>
    </source>
</reference>
<dbReference type="InterPro" id="IPR029058">
    <property type="entry name" value="AB_hydrolase_fold"/>
</dbReference>
<organism evidence="3 4">
    <name type="scientific">Arcticibacterium luteifluviistationis</name>
    <dbReference type="NCBI Taxonomy" id="1784714"/>
    <lineage>
        <taxon>Bacteria</taxon>
        <taxon>Pseudomonadati</taxon>
        <taxon>Bacteroidota</taxon>
        <taxon>Cytophagia</taxon>
        <taxon>Cytophagales</taxon>
        <taxon>Leadbetterellaceae</taxon>
        <taxon>Arcticibacterium</taxon>
    </lineage>
</organism>
<accession>A0A2Z4GAP7</accession>
<dbReference type="PANTHER" id="PTHR34407:SF1">
    <property type="entry name" value="SGNH HYDROLASE-TYPE ESTERASE DOMAIN-CONTAINING PROTEIN"/>
    <property type="match status" value="1"/>
</dbReference>
<evidence type="ECO:0000313" key="3">
    <source>
        <dbReference type="EMBL" id="AWV98342.1"/>
    </source>
</evidence>
<keyword evidence="4" id="KW-1185">Reference proteome</keyword>
<dbReference type="PANTHER" id="PTHR34407">
    <property type="entry name" value="EXPRESSED PROTEIN"/>
    <property type="match status" value="1"/>
</dbReference>
<dbReference type="Gene3D" id="3.40.50.1110">
    <property type="entry name" value="SGNH hydrolase"/>
    <property type="match status" value="1"/>
</dbReference>
<evidence type="ECO:0000313" key="4">
    <source>
        <dbReference type="Proteomes" id="UP000249873"/>
    </source>
</evidence>
<feature type="domain" description="SGNH hydrolase-type esterase" evidence="2">
    <location>
        <begin position="300"/>
        <end position="467"/>
    </location>
</feature>
<evidence type="ECO:0000259" key="1">
    <source>
        <dbReference type="Pfam" id="PF00326"/>
    </source>
</evidence>
<gene>
    <name evidence="3" type="ORF">DJ013_09225</name>
</gene>
<dbReference type="GO" id="GO:0008236">
    <property type="term" value="F:serine-type peptidase activity"/>
    <property type="evidence" value="ECO:0007669"/>
    <property type="project" value="InterPro"/>
</dbReference>
<dbReference type="Proteomes" id="UP000249873">
    <property type="component" value="Chromosome"/>
</dbReference>
<dbReference type="InterPro" id="IPR036514">
    <property type="entry name" value="SGNH_hydro_sf"/>
</dbReference>
<dbReference type="Gene3D" id="2.60.120.260">
    <property type="entry name" value="Galactose-binding domain-like"/>
    <property type="match status" value="1"/>
</dbReference>
<dbReference type="SUPFAM" id="SSF53474">
    <property type="entry name" value="alpha/beta-Hydrolases"/>
    <property type="match status" value="1"/>
</dbReference>
<sequence>MYKSAFVSLIFFYFTISSLNAQSKWKGFERIDFQFQEREARIIIPNKAANGNPWIWRARFPDWHTDADSILVAEGFHLVYINTDNKFGSPDAVKVWDNFYDYVSTKYTLQKKVALMGVSRGGLFVYNWAKQNPEKVACIYAEAPVCDFTSWPGGFGEGKGSLKSWEILKAEYGFNSDEEAKNYKNNPIDNLAALAKAKVPIMHMIGLEDQVVPPKENSLILINRYIELGGIATVVPCTEGKQELEGHHFEIETPRYVADFIKYNTLKKGKLNSEAYHTLGNGLKNSHIKFEKHKKGRVAFLGGSITHNPGWRDSVSNYLTERFPKTEFEFIAAGIPSMGSTPAAFRLTRDIKDLKNIDLLFEEAAVNDPSNGRTALDQKRALEGIVRHLKKENPAIDIVLMHFVDPSKIKDYNKGIEPDVIQNHNTVAKYYNLPIINLAKEVTDRINNKEFTWEDDFKNLHPSPFGQGVYAHSMIQFLENSYSSHIDADDKIVAQNLPNALDIFSYENGKLIDIKEAKLSKGWAINNAWSPSDDTGVRPNYHDVPMLISENPGSKLTYNFSGKAVGIAVAAGQDAGYIEYKIDNGAWQKLNLFTPWSASLHLPWYYTLSSELENKNHKLQIKVSETKDAKSNGNACRIRYFYINE</sequence>
<evidence type="ECO:0000259" key="2">
    <source>
        <dbReference type="Pfam" id="PF13472"/>
    </source>
</evidence>
<dbReference type="AlphaFoldDB" id="A0A2Z4GAP7"/>
<dbReference type="Gene3D" id="3.40.50.1820">
    <property type="entry name" value="alpha/beta hydrolase"/>
    <property type="match status" value="1"/>
</dbReference>
<proteinExistence type="predicted"/>
<dbReference type="OrthoDB" id="9796689at2"/>
<dbReference type="SUPFAM" id="SSF52266">
    <property type="entry name" value="SGNH hydrolase"/>
    <property type="match status" value="1"/>
</dbReference>